<evidence type="ECO:0000256" key="1">
    <source>
        <dbReference type="SAM" id="SignalP"/>
    </source>
</evidence>
<evidence type="ECO:0000313" key="5">
    <source>
        <dbReference type="Proteomes" id="UP000481327"/>
    </source>
</evidence>
<dbReference type="NCBIfam" id="NF035944">
    <property type="entry name" value="PEPxxWA-CTERM"/>
    <property type="match status" value="1"/>
</dbReference>
<proteinExistence type="predicted"/>
<feature type="domain" description="DUF4394" evidence="3">
    <location>
        <begin position="31"/>
        <end position="241"/>
    </location>
</feature>
<reference evidence="4 5" key="1">
    <citation type="submission" date="2019-09" db="EMBL/GenBank/DDBJ databases">
        <title>Polymorphobacter sp. isolated from a lake in China.</title>
        <authorList>
            <person name="Liu Z."/>
        </authorList>
    </citation>
    <scope>NUCLEOTIDE SEQUENCE [LARGE SCALE GENOMIC DNA]</scope>
    <source>
        <strain evidence="4 5">D40P</strain>
    </source>
</reference>
<dbReference type="AlphaFoldDB" id="A0A7C9GPV5"/>
<name>A0A7C9GPV5_9SPHN</name>
<dbReference type="SUPFAM" id="SSF50998">
    <property type="entry name" value="Quinoprotein alcohol dehydrogenase-like"/>
    <property type="match status" value="1"/>
</dbReference>
<dbReference type="Pfam" id="PF07589">
    <property type="entry name" value="PEP-CTERM"/>
    <property type="match status" value="1"/>
</dbReference>
<organism evidence="4 5">
    <name type="scientific">Sandarakinorhabdus fusca</name>
    <dbReference type="NCBI Taxonomy" id="1439888"/>
    <lineage>
        <taxon>Bacteria</taxon>
        <taxon>Pseudomonadati</taxon>
        <taxon>Pseudomonadota</taxon>
        <taxon>Alphaproteobacteria</taxon>
        <taxon>Sphingomonadales</taxon>
        <taxon>Sphingosinicellaceae</taxon>
        <taxon>Sandarakinorhabdus</taxon>
    </lineage>
</organism>
<evidence type="ECO:0000259" key="3">
    <source>
        <dbReference type="Pfam" id="PF14339"/>
    </source>
</evidence>
<dbReference type="NCBIfam" id="TIGR02595">
    <property type="entry name" value="PEP_CTERM"/>
    <property type="match status" value="1"/>
</dbReference>
<gene>
    <name evidence="4" type="ORF">F3168_11075</name>
</gene>
<dbReference type="Pfam" id="PF14339">
    <property type="entry name" value="DUF4394"/>
    <property type="match status" value="1"/>
</dbReference>
<feature type="chain" id="PRO_5028823838" evidence="1">
    <location>
        <begin position="21"/>
        <end position="285"/>
    </location>
</feature>
<dbReference type="InterPro" id="IPR025507">
    <property type="entry name" value="DUF4394"/>
</dbReference>
<dbReference type="OrthoDB" id="531718at2"/>
<sequence length="285" mass="29588">MKHLLAGLAAVAAMAAPAQAARLYAVDETNNLITFDSRAPGTTLSSVALQGVTGSSLLAMDYRVFDRTLYAHTDDGRIITINPTTGATATFANLAVTGTNFAFDFNPTNNNLRIVSNDDTNYVYNFMTNALVPGANVAYGPGALMGANPDITAGAYTFNDTDPATGTTLYVIDSRNNVLATQNAMTGVLTLVGDLGTSVGARTSFDIVTQGGNNVAFAQSADRFLSVDLGTGMLSQIGTTDRSLFALTAAGAVPEPTSWAMMIAGFGLVGAASRRNRRTMVAVSA</sequence>
<dbReference type="InterPro" id="IPR013424">
    <property type="entry name" value="Ice-binding_C"/>
</dbReference>
<keyword evidence="5" id="KW-1185">Reference proteome</keyword>
<keyword evidence="1" id="KW-0732">Signal</keyword>
<protein>
    <submittedName>
        <fullName evidence="4">DUF4394 domain-containing protein</fullName>
    </submittedName>
</protein>
<evidence type="ECO:0000313" key="4">
    <source>
        <dbReference type="EMBL" id="MQT17797.1"/>
    </source>
</evidence>
<comment type="caution">
    <text evidence="4">The sequence shown here is derived from an EMBL/GenBank/DDBJ whole genome shotgun (WGS) entry which is preliminary data.</text>
</comment>
<dbReference type="InterPro" id="IPR011047">
    <property type="entry name" value="Quinoprotein_ADH-like_sf"/>
</dbReference>
<accession>A0A7C9GPV5</accession>
<dbReference type="Proteomes" id="UP000481327">
    <property type="component" value="Unassembled WGS sequence"/>
</dbReference>
<dbReference type="EMBL" id="WIOL01000003">
    <property type="protein sequence ID" value="MQT17797.1"/>
    <property type="molecule type" value="Genomic_DNA"/>
</dbReference>
<evidence type="ECO:0000259" key="2">
    <source>
        <dbReference type="Pfam" id="PF07589"/>
    </source>
</evidence>
<feature type="domain" description="Ice-binding protein C-terminal" evidence="2">
    <location>
        <begin position="252"/>
        <end position="277"/>
    </location>
</feature>
<feature type="signal peptide" evidence="1">
    <location>
        <begin position="1"/>
        <end position="20"/>
    </location>
</feature>
<dbReference type="RefSeq" id="WP_152578299.1">
    <property type="nucleotide sequence ID" value="NZ_JAATJI010000002.1"/>
</dbReference>